<sequence length="166" mass="18406">MSLYRRSVTVFQHNLRALDRMLSLAEANAEARGFEADKFLAGRLAPDMFPLTRQIQIACDLAKGASARLAGVEIPKHEDSETTLAELHARIAKVQDFIASLDADAVNAGEQRPITLSIQGNELNFVGAEYLDTWALPNFYFHLSTAYNLLRMQGVPLGKRDFLGRA</sequence>
<dbReference type="Pfam" id="PF09351">
    <property type="entry name" value="DUF1993"/>
    <property type="match status" value="1"/>
</dbReference>
<accession>A0AAW3ZTB1</accession>
<name>A0AAW3ZTB1_9GAMM</name>
<evidence type="ECO:0000313" key="1">
    <source>
        <dbReference type="EMBL" id="MBD8527632.1"/>
    </source>
</evidence>
<comment type="caution">
    <text evidence="1">The sequence shown here is derived from an EMBL/GenBank/DDBJ whole genome shotgun (WGS) entry which is preliminary data.</text>
</comment>
<proteinExistence type="predicted"/>
<dbReference type="PANTHER" id="PTHR36922">
    <property type="entry name" value="BLL2446 PROTEIN"/>
    <property type="match status" value="1"/>
</dbReference>
<evidence type="ECO:0000313" key="2">
    <source>
        <dbReference type="Proteomes" id="UP000613768"/>
    </source>
</evidence>
<dbReference type="Proteomes" id="UP000613768">
    <property type="component" value="Unassembled WGS sequence"/>
</dbReference>
<protein>
    <submittedName>
        <fullName evidence="1">DUF1993 domain-containing protein</fullName>
    </submittedName>
</protein>
<dbReference type="InterPro" id="IPR034660">
    <property type="entry name" value="DinB/YfiT-like"/>
</dbReference>
<gene>
    <name evidence="1" type="ORF">IFO71_17950</name>
</gene>
<dbReference type="RefSeq" id="WP_192031052.1">
    <property type="nucleotide sequence ID" value="NZ_JACYTR010000058.1"/>
</dbReference>
<dbReference type="Gene3D" id="1.20.120.450">
    <property type="entry name" value="dinb family like domain"/>
    <property type="match status" value="1"/>
</dbReference>
<organism evidence="1 2">
    <name type="scientific">Pseudomarimonas arenosa</name>
    <dbReference type="NCBI Taxonomy" id="2774145"/>
    <lineage>
        <taxon>Bacteria</taxon>
        <taxon>Pseudomonadati</taxon>
        <taxon>Pseudomonadota</taxon>
        <taxon>Gammaproteobacteria</taxon>
        <taxon>Lysobacterales</taxon>
        <taxon>Lysobacteraceae</taxon>
        <taxon>Pseudomarimonas</taxon>
    </lineage>
</organism>
<dbReference type="EMBL" id="JACYTR010000058">
    <property type="protein sequence ID" value="MBD8527632.1"/>
    <property type="molecule type" value="Genomic_DNA"/>
</dbReference>
<dbReference type="PANTHER" id="PTHR36922:SF1">
    <property type="entry name" value="DUF1993 DOMAIN-CONTAINING PROTEIN"/>
    <property type="match status" value="1"/>
</dbReference>
<dbReference type="AlphaFoldDB" id="A0AAW3ZTB1"/>
<dbReference type="InterPro" id="IPR018531">
    <property type="entry name" value="DUF1993"/>
</dbReference>
<reference evidence="1 2" key="1">
    <citation type="submission" date="2020-09" db="EMBL/GenBank/DDBJ databases">
        <title>Pseudoxanthomonas sp. CAU 1598 isolated from sand of Yaerae Beach.</title>
        <authorList>
            <person name="Kim W."/>
        </authorList>
    </citation>
    <scope>NUCLEOTIDE SEQUENCE [LARGE SCALE GENOMIC DNA]</scope>
    <source>
        <strain evidence="1 2">CAU 1598</strain>
    </source>
</reference>
<keyword evidence="2" id="KW-1185">Reference proteome</keyword>
<dbReference type="SUPFAM" id="SSF109854">
    <property type="entry name" value="DinB/YfiT-like putative metalloenzymes"/>
    <property type="match status" value="1"/>
</dbReference>